<dbReference type="InterPro" id="IPR002104">
    <property type="entry name" value="Integrase_catalytic"/>
</dbReference>
<dbReference type="RefSeq" id="WP_192031349.1">
    <property type="nucleotide sequence ID" value="NZ_JACYTR010000072.1"/>
</dbReference>
<evidence type="ECO:0000256" key="4">
    <source>
        <dbReference type="ARBA" id="ARBA00023172"/>
    </source>
</evidence>
<dbReference type="InterPro" id="IPR038488">
    <property type="entry name" value="Integrase_DNA-bd_sf"/>
</dbReference>
<evidence type="ECO:0000256" key="1">
    <source>
        <dbReference type="ARBA" id="ARBA00008857"/>
    </source>
</evidence>
<sequence length="409" mass="45687">MANATDKLTAVKLKNPAPGRHWDGLGLYLEVTEQGGRYWRLKYRHAGKEKRLALGVFPEVSLAEARDRRDAARALLRDGVDPAEQRKVDRDAQERAARGTFGAVWQEYIEAKAKTWAPESKRKAEYVGKTYLLPPLKRRQIATLNSREVGAVLEKMAANTPDLARKAKQYVRGVVKQAIRSGLRDDGRLLVLDGYVTGEGKGHIPATTMPEEIAALLEAIRAYPAEVTRAALLMCAYTAQRPGVVASMRWDELELQLAEWRIPGAKMKMRKAHIVPLPKQAVALIEAMRAYTAGREYVFPPLARQSTPHLSRDALSKALRIMGFAGKHATHGFRGMLRTAGRERLGIDSDVLEAQLAHAKRGDVAKAYDRTEFTEERRRAMQRWADWLDGLNKPASVTPIGRKRSRATG</sequence>
<dbReference type="InterPro" id="IPR025166">
    <property type="entry name" value="Integrase_DNA_bind_dom"/>
</dbReference>
<dbReference type="Pfam" id="PF22022">
    <property type="entry name" value="Phage_int_M"/>
    <property type="match status" value="1"/>
</dbReference>
<evidence type="ECO:0000256" key="3">
    <source>
        <dbReference type="ARBA" id="ARBA00023125"/>
    </source>
</evidence>
<organism evidence="6 7">
    <name type="scientific">Pseudomarimonas arenosa</name>
    <dbReference type="NCBI Taxonomy" id="2774145"/>
    <lineage>
        <taxon>Bacteria</taxon>
        <taxon>Pseudomonadati</taxon>
        <taxon>Pseudomonadota</taxon>
        <taxon>Gammaproteobacteria</taxon>
        <taxon>Lysobacterales</taxon>
        <taxon>Lysobacteraceae</taxon>
        <taxon>Pseudomarimonas</taxon>
    </lineage>
</organism>
<dbReference type="Gene3D" id="3.30.160.390">
    <property type="entry name" value="Integrase, DNA-binding domain"/>
    <property type="match status" value="1"/>
</dbReference>
<keyword evidence="3 6" id="KW-0238">DNA-binding</keyword>
<keyword evidence="2" id="KW-0229">DNA integration</keyword>
<comment type="similarity">
    <text evidence="1">Belongs to the 'phage' integrase family.</text>
</comment>
<dbReference type="InterPro" id="IPR011010">
    <property type="entry name" value="DNA_brk_join_enz"/>
</dbReference>
<dbReference type="Gene3D" id="1.10.150.130">
    <property type="match status" value="1"/>
</dbReference>
<evidence type="ECO:0000313" key="7">
    <source>
        <dbReference type="Proteomes" id="UP000613768"/>
    </source>
</evidence>
<dbReference type="CDD" id="cd00801">
    <property type="entry name" value="INT_P4_C"/>
    <property type="match status" value="1"/>
</dbReference>
<comment type="caution">
    <text evidence="6">The sequence shown here is derived from an EMBL/GenBank/DDBJ whole genome shotgun (WGS) entry which is preliminary data.</text>
</comment>
<dbReference type="PANTHER" id="PTHR30629:SF2">
    <property type="entry name" value="PROPHAGE INTEGRASE INTS-RELATED"/>
    <property type="match status" value="1"/>
</dbReference>
<dbReference type="GO" id="GO:0003677">
    <property type="term" value="F:DNA binding"/>
    <property type="evidence" value="ECO:0007669"/>
    <property type="project" value="UniProtKB-KW"/>
</dbReference>
<dbReference type="InterPro" id="IPR050808">
    <property type="entry name" value="Phage_Integrase"/>
</dbReference>
<dbReference type="Pfam" id="PF00589">
    <property type="entry name" value="Phage_integrase"/>
    <property type="match status" value="1"/>
</dbReference>
<dbReference type="EMBL" id="JACYTR010000072">
    <property type="protein sequence ID" value="MBD8527928.1"/>
    <property type="molecule type" value="Genomic_DNA"/>
</dbReference>
<dbReference type="SUPFAM" id="SSF56349">
    <property type="entry name" value="DNA breaking-rejoining enzymes"/>
    <property type="match status" value="1"/>
</dbReference>
<dbReference type="Proteomes" id="UP000613768">
    <property type="component" value="Unassembled WGS sequence"/>
</dbReference>
<dbReference type="PANTHER" id="PTHR30629">
    <property type="entry name" value="PROPHAGE INTEGRASE"/>
    <property type="match status" value="1"/>
</dbReference>
<feature type="domain" description="Tyr recombinase" evidence="5">
    <location>
        <begin position="203"/>
        <end position="382"/>
    </location>
</feature>
<protein>
    <submittedName>
        <fullName evidence="6">Integrase arm-type DNA-binding domain-containing protein</fullName>
    </submittedName>
</protein>
<dbReference type="GO" id="GO:0015074">
    <property type="term" value="P:DNA integration"/>
    <property type="evidence" value="ECO:0007669"/>
    <property type="project" value="UniProtKB-KW"/>
</dbReference>
<keyword evidence="4" id="KW-0233">DNA recombination</keyword>
<reference evidence="6 7" key="1">
    <citation type="submission" date="2020-09" db="EMBL/GenBank/DDBJ databases">
        <title>Pseudoxanthomonas sp. CAU 1598 isolated from sand of Yaerae Beach.</title>
        <authorList>
            <person name="Kim W."/>
        </authorList>
    </citation>
    <scope>NUCLEOTIDE SEQUENCE [LARGE SCALE GENOMIC DNA]</scope>
    <source>
        <strain evidence="6 7">CAU 1598</strain>
    </source>
</reference>
<dbReference type="InterPro" id="IPR053876">
    <property type="entry name" value="Phage_int_M"/>
</dbReference>
<proteinExistence type="inferred from homology"/>
<keyword evidence="7" id="KW-1185">Reference proteome</keyword>
<evidence type="ECO:0000256" key="2">
    <source>
        <dbReference type="ARBA" id="ARBA00022908"/>
    </source>
</evidence>
<dbReference type="InterPro" id="IPR010998">
    <property type="entry name" value="Integrase_recombinase_N"/>
</dbReference>
<dbReference type="GO" id="GO:0006310">
    <property type="term" value="P:DNA recombination"/>
    <property type="evidence" value="ECO:0007669"/>
    <property type="project" value="UniProtKB-KW"/>
</dbReference>
<evidence type="ECO:0000259" key="5">
    <source>
        <dbReference type="PROSITE" id="PS51898"/>
    </source>
</evidence>
<dbReference type="Gene3D" id="1.10.443.10">
    <property type="entry name" value="Intergrase catalytic core"/>
    <property type="match status" value="1"/>
</dbReference>
<name>A0AAW3ZP20_9GAMM</name>
<evidence type="ECO:0000313" key="6">
    <source>
        <dbReference type="EMBL" id="MBD8527928.1"/>
    </source>
</evidence>
<dbReference type="AlphaFoldDB" id="A0AAW3ZP20"/>
<gene>
    <name evidence="6" type="ORF">IFO71_19445</name>
</gene>
<dbReference type="PROSITE" id="PS51898">
    <property type="entry name" value="TYR_RECOMBINASE"/>
    <property type="match status" value="1"/>
</dbReference>
<dbReference type="Pfam" id="PF13356">
    <property type="entry name" value="Arm-DNA-bind_3"/>
    <property type="match status" value="1"/>
</dbReference>
<accession>A0AAW3ZP20</accession>
<dbReference type="InterPro" id="IPR013762">
    <property type="entry name" value="Integrase-like_cat_sf"/>
</dbReference>